<dbReference type="RefSeq" id="WP_145770050.1">
    <property type="nucleotide sequence ID" value="NZ_LR778301.1"/>
</dbReference>
<keyword evidence="3" id="KW-0378">Hydrolase</keyword>
<keyword evidence="7" id="KW-1185">Reference proteome</keyword>
<protein>
    <submittedName>
        <fullName evidence="6">Arylsulfatase</fullName>
    </submittedName>
</protein>
<evidence type="ECO:0000313" key="7">
    <source>
        <dbReference type="Proteomes" id="UP000515733"/>
    </source>
</evidence>
<feature type="domain" description="Sulfatase N-terminal" evidence="5">
    <location>
        <begin position="57"/>
        <end position="472"/>
    </location>
</feature>
<dbReference type="Gene3D" id="3.30.1120.10">
    <property type="match status" value="1"/>
</dbReference>
<gene>
    <name evidence="6" type="ORF">DENOEST_0767</name>
</gene>
<dbReference type="SUPFAM" id="SSF53649">
    <property type="entry name" value="Alkaline phosphatase-like"/>
    <property type="match status" value="1"/>
</dbReference>
<dbReference type="CDD" id="cd16025">
    <property type="entry name" value="PAS_like"/>
    <property type="match status" value="1"/>
</dbReference>
<dbReference type="GO" id="GO:0046872">
    <property type="term" value="F:metal ion binding"/>
    <property type="evidence" value="ECO:0007669"/>
    <property type="project" value="UniProtKB-KW"/>
</dbReference>
<proteinExistence type="inferred from homology"/>
<dbReference type="PROSITE" id="PS00523">
    <property type="entry name" value="SULFATASE_1"/>
    <property type="match status" value="1"/>
</dbReference>
<evidence type="ECO:0000256" key="4">
    <source>
        <dbReference type="ARBA" id="ARBA00022837"/>
    </source>
</evidence>
<evidence type="ECO:0000256" key="2">
    <source>
        <dbReference type="ARBA" id="ARBA00022723"/>
    </source>
</evidence>
<keyword evidence="2" id="KW-0479">Metal-binding</keyword>
<evidence type="ECO:0000313" key="6">
    <source>
        <dbReference type="EMBL" id="CAB1367932.1"/>
    </source>
</evidence>
<dbReference type="InterPro" id="IPR000917">
    <property type="entry name" value="Sulfatase_N"/>
</dbReference>
<dbReference type="EMBL" id="LR778301">
    <property type="protein sequence ID" value="CAB1367932.1"/>
    <property type="molecule type" value="Genomic_DNA"/>
</dbReference>
<sequence length="768" mass="84033">MLPLREVLTALLCCFLCPLPGAWAGAVPPQTINAGAGPVPSSGNPWAQSQPQLPRAPNVVLILLDDVGFGAASSFGGPARTVAMDRLAAEGLRYNQFHTTGICSPTRAALLTGRNHHRVGFGTVSGFERPAPGYHGLWNPATATVARVLHKAGYATAAFGKWHNTPNWELGPAGPFDRWPTGLGFDYFYGFQGGQASQFETPLYRNTTPIEAPRTAQAGYHFTTDIVDDAIGWIHTQQAYAPDRPYFLYMAPGATHAPLQVPKEWVDKYRGRFDQGWDRLREETFARQKKLGIIPANARLTPRPEGLPAWDSLSPEARRLHAREAEVYAAFLAHTDYEMGRLIQQVRAAPGGENTLVMYIVGDNGASAEGGLTGSDNDMAEFFLMAPPAALETRLARMDDLGSVARDNHVPVAWAWAFNTPFQWTKQVASHLGGTRNPIVISWPARIKDRGGLRSQFVHVNDVVPTLYELLGLAAPAQVDGVAQEPMDGVSFAYSFVDPKAKSAPRRQYFETLGNRAIYADGWMASARHGLPWALFSRKEDFDRDAWELYNLNQDFSQSHDLAAQYPEKLQQMKALFEQEAAANQVLPLGLGTGQSNQAPYWFRNSKHFSFHPDLPRMPSLAAPSLLRSHRISAAVDMPVQGGDGVLLANGGRFGGYVLYVQDRHLVYENNFMGTRSERLVSATAIPAGPVRLDYRYQRSNPGLWGGGQGQLSINGEVVAELPLPRVGPPAMDGSFDIGQDRGSTVSAAYPGSFPFGGRLLEVNIDLE</sequence>
<dbReference type="KEGG" id="doe:DENOEST_0767"/>
<dbReference type="OrthoDB" id="9766107at2"/>
<dbReference type="InterPro" id="IPR024607">
    <property type="entry name" value="Sulfatase_CS"/>
</dbReference>
<evidence type="ECO:0000259" key="5">
    <source>
        <dbReference type="Pfam" id="PF00884"/>
    </source>
</evidence>
<reference evidence="6 7" key="1">
    <citation type="submission" date="2020-03" db="EMBL/GenBank/DDBJ databases">
        <authorList>
            <consortium name="Genoscope - CEA"/>
            <person name="William W."/>
        </authorList>
    </citation>
    <scope>NUCLEOTIDE SEQUENCE [LARGE SCALE GENOMIC DNA]</scope>
    <source>
        <strain evidence="7">DSM 16959</strain>
    </source>
</reference>
<accession>A0A6S6XYI9</accession>
<evidence type="ECO:0000256" key="1">
    <source>
        <dbReference type="ARBA" id="ARBA00008779"/>
    </source>
</evidence>
<dbReference type="InterPro" id="IPR017850">
    <property type="entry name" value="Alkaline_phosphatase_core_sf"/>
</dbReference>
<dbReference type="Pfam" id="PF00884">
    <property type="entry name" value="Sulfatase"/>
    <property type="match status" value="1"/>
</dbReference>
<dbReference type="AlphaFoldDB" id="A0A6S6XYI9"/>
<comment type="similarity">
    <text evidence="1">Belongs to the sulfatase family.</text>
</comment>
<dbReference type="PANTHER" id="PTHR42693">
    <property type="entry name" value="ARYLSULFATASE FAMILY MEMBER"/>
    <property type="match status" value="1"/>
</dbReference>
<name>A0A6S6XYI9_9PROT</name>
<organism evidence="6 7">
    <name type="scientific">Denitratisoma oestradiolicum</name>
    <dbReference type="NCBI Taxonomy" id="311182"/>
    <lineage>
        <taxon>Bacteria</taxon>
        <taxon>Pseudomonadati</taxon>
        <taxon>Pseudomonadota</taxon>
        <taxon>Betaproteobacteria</taxon>
        <taxon>Nitrosomonadales</taxon>
        <taxon>Sterolibacteriaceae</taxon>
        <taxon>Denitratisoma</taxon>
    </lineage>
</organism>
<dbReference type="Gene3D" id="3.40.720.10">
    <property type="entry name" value="Alkaline Phosphatase, subunit A"/>
    <property type="match status" value="1"/>
</dbReference>
<dbReference type="Proteomes" id="UP000515733">
    <property type="component" value="Chromosome"/>
</dbReference>
<keyword evidence="4" id="KW-0106">Calcium</keyword>
<dbReference type="InterPro" id="IPR050738">
    <property type="entry name" value="Sulfatase"/>
</dbReference>
<dbReference type="PANTHER" id="PTHR42693:SF43">
    <property type="entry name" value="BLL2667 PROTEIN"/>
    <property type="match status" value="1"/>
</dbReference>
<dbReference type="GO" id="GO:0016787">
    <property type="term" value="F:hydrolase activity"/>
    <property type="evidence" value="ECO:0007669"/>
    <property type="project" value="UniProtKB-KW"/>
</dbReference>
<evidence type="ECO:0000256" key="3">
    <source>
        <dbReference type="ARBA" id="ARBA00022801"/>
    </source>
</evidence>